<evidence type="ECO:0000256" key="1">
    <source>
        <dbReference type="SAM" id="MobiDB-lite"/>
    </source>
</evidence>
<dbReference type="RefSeq" id="XP_022396880.1">
    <property type="nucleotide sequence ID" value="XM_022547600.1"/>
</dbReference>
<keyword evidence="4" id="KW-1185">Reference proteome</keyword>
<evidence type="ECO:0000259" key="2">
    <source>
        <dbReference type="Pfam" id="PF06221"/>
    </source>
</evidence>
<feature type="compositionally biased region" description="Low complexity" evidence="1">
    <location>
        <begin position="206"/>
        <end position="218"/>
    </location>
</feature>
<dbReference type="GO" id="GO:0005634">
    <property type="term" value="C:nucleus"/>
    <property type="evidence" value="ECO:0007669"/>
    <property type="project" value="InterPro"/>
</dbReference>
<feature type="region of interest" description="Disordered" evidence="1">
    <location>
        <begin position="319"/>
        <end position="343"/>
    </location>
</feature>
<dbReference type="InterPro" id="IPR039128">
    <property type="entry name" value="TRIP4-like"/>
</dbReference>
<sequence>MSSANLVSWGTPRLAQLLPLDEESLGEIITYSATLSKEECAEHLKNLLGDSPGAFEFIASFNSRREAQQPSEPRSGESTPAAGSRNNYDKGGATKKGGKKGRAPLHSTGPPRRPENYGNVTGGYRKADQEDDYMSMARSRNNNTGGDAASSLSAEPAAFLRPSPRESAASSRNPSPAPKNKVPPSASGPVISELLPNVKSKSAKPSSSRQGGSAAAGSFKNSLTTNDISDLTAAIAALEVSTNPSLSTERRKCTCYASIHPLFDPAPNCLNCGKIICSLEGLQPCSFCGTPLLSNDEVQSIINELRAERGQEKMRVHNEGVQREGGSGPTPGPGGSSSQLDAAKAHRDRLLNFQAQNARRTRVVDEAADFETPNLASTIWMSPAQRALALKKQQRVLREMEEKARPKWEKKKTIMSLDIKGGRVRKVYHEAPAESGPSKEEQEEEAKAEEFLAASDGQQRTGGEAFSRNPLLAAGGLLRPVWKGSSGDKPEARKERKPQTWRRVQDDKDDNEQWILDGGLHGHTTEMSPVHCQYSYG</sequence>
<accession>A0A1L9V8K4</accession>
<name>A0A1L9V8K4_ASPGL</name>
<dbReference type="GO" id="GO:0045893">
    <property type="term" value="P:positive regulation of DNA-templated transcription"/>
    <property type="evidence" value="ECO:0007669"/>
    <property type="project" value="TreeGrafter"/>
</dbReference>
<dbReference type="AlphaFoldDB" id="A0A1L9V8K4"/>
<feature type="region of interest" description="Disordered" evidence="1">
    <location>
        <begin position="430"/>
        <end position="449"/>
    </location>
</feature>
<feature type="compositionally biased region" description="Basic and acidic residues" evidence="1">
    <location>
        <begin position="430"/>
        <end position="440"/>
    </location>
</feature>
<feature type="region of interest" description="Disordered" evidence="1">
    <location>
        <begin position="479"/>
        <end position="537"/>
    </location>
</feature>
<feature type="compositionally biased region" description="Low complexity" evidence="1">
    <location>
        <begin position="161"/>
        <end position="174"/>
    </location>
</feature>
<dbReference type="GeneID" id="34463861"/>
<dbReference type="Proteomes" id="UP000184300">
    <property type="component" value="Unassembled WGS sequence"/>
</dbReference>
<protein>
    <recommendedName>
        <fullName evidence="2">TRIP4/RQT4 C2HC5-type zinc finger domain-containing protein</fullName>
    </recommendedName>
</protein>
<dbReference type="EMBL" id="KV878912">
    <property type="protein sequence ID" value="OJJ80182.1"/>
    <property type="molecule type" value="Genomic_DNA"/>
</dbReference>
<dbReference type="OrthoDB" id="338816at2759"/>
<dbReference type="Pfam" id="PF06221">
    <property type="entry name" value="zf-C2HC5"/>
    <property type="match status" value="1"/>
</dbReference>
<evidence type="ECO:0000313" key="3">
    <source>
        <dbReference type="EMBL" id="OJJ80182.1"/>
    </source>
</evidence>
<feature type="region of interest" description="Disordered" evidence="1">
    <location>
        <begin position="160"/>
        <end position="221"/>
    </location>
</feature>
<dbReference type="InterPro" id="IPR009349">
    <property type="entry name" value="TRIP4/RQT4_C2HC5_Znf"/>
</dbReference>
<organism evidence="3 4">
    <name type="scientific">Aspergillus glaucus CBS 516.65</name>
    <dbReference type="NCBI Taxonomy" id="1160497"/>
    <lineage>
        <taxon>Eukaryota</taxon>
        <taxon>Fungi</taxon>
        <taxon>Dikarya</taxon>
        <taxon>Ascomycota</taxon>
        <taxon>Pezizomycotina</taxon>
        <taxon>Eurotiomycetes</taxon>
        <taxon>Eurotiomycetidae</taxon>
        <taxon>Eurotiales</taxon>
        <taxon>Aspergillaceae</taxon>
        <taxon>Aspergillus</taxon>
        <taxon>Aspergillus subgen. Aspergillus</taxon>
    </lineage>
</organism>
<gene>
    <name evidence="3" type="ORF">ASPGLDRAFT_51761</name>
</gene>
<feature type="compositionally biased region" description="Gly residues" evidence="1">
    <location>
        <begin position="323"/>
        <end position="335"/>
    </location>
</feature>
<feature type="region of interest" description="Disordered" evidence="1">
    <location>
        <begin position="64"/>
        <end position="127"/>
    </location>
</feature>
<dbReference type="GO" id="GO:0072344">
    <property type="term" value="P:rescue of stalled ribosome"/>
    <property type="evidence" value="ECO:0007669"/>
    <property type="project" value="InterPro"/>
</dbReference>
<dbReference type="GO" id="GO:0008270">
    <property type="term" value="F:zinc ion binding"/>
    <property type="evidence" value="ECO:0007669"/>
    <property type="project" value="InterPro"/>
</dbReference>
<evidence type="ECO:0000313" key="4">
    <source>
        <dbReference type="Proteomes" id="UP000184300"/>
    </source>
</evidence>
<dbReference type="VEuPathDB" id="FungiDB:ASPGLDRAFT_51761"/>
<proteinExistence type="predicted"/>
<feature type="compositionally biased region" description="Basic and acidic residues" evidence="1">
    <location>
        <begin position="486"/>
        <end position="506"/>
    </location>
</feature>
<reference evidence="4" key="1">
    <citation type="journal article" date="2017" name="Genome Biol.">
        <title>Comparative genomics reveals high biological diversity and specific adaptations in the industrially and medically important fungal genus Aspergillus.</title>
        <authorList>
            <person name="de Vries R.P."/>
            <person name="Riley R."/>
            <person name="Wiebenga A."/>
            <person name="Aguilar-Osorio G."/>
            <person name="Amillis S."/>
            <person name="Uchima C.A."/>
            <person name="Anderluh G."/>
            <person name="Asadollahi M."/>
            <person name="Askin M."/>
            <person name="Barry K."/>
            <person name="Battaglia E."/>
            <person name="Bayram O."/>
            <person name="Benocci T."/>
            <person name="Braus-Stromeyer S.A."/>
            <person name="Caldana C."/>
            <person name="Canovas D."/>
            <person name="Cerqueira G.C."/>
            <person name="Chen F."/>
            <person name="Chen W."/>
            <person name="Choi C."/>
            <person name="Clum A."/>
            <person name="Dos Santos R.A."/>
            <person name="Damasio A.R."/>
            <person name="Diallinas G."/>
            <person name="Emri T."/>
            <person name="Fekete E."/>
            <person name="Flipphi M."/>
            <person name="Freyberg S."/>
            <person name="Gallo A."/>
            <person name="Gournas C."/>
            <person name="Habgood R."/>
            <person name="Hainaut M."/>
            <person name="Harispe M.L."/>
            <person name="Henrissat B."/>
            <person name="Hilden K.S."/>
            <person name="Hope R."/>
            <person name="Hossain A."/>
            <person name="Karabika E."/>
            <person name="Karaffa L."/>
            <person name="Karanyi Z."/>
            <person name="Krasevec N."/>
            <person name="Kuo A."/>
            <person name="Kusch H."/>
            <person name="LaButti K."/>
            <person name="Lagendijk E.L."/>
            <person name="Lapidus A."/>
            <person name="Levasseur A."/>
            <person name="Lindquist E."/>
            <person name="Lipzen A."/>
            <person name="Logrieco A.F."/>
            <person name="MacCabe A."/>
            <person name="Maekelae M.R."/>
            <person name="Malavazi I."/>
            <person name="Melin P."/>
            <person name="Meyer V."/>
            <person name="Mielnichuk N."/>
            <person name="Miskei M."/>
            <person name="Molnar A.P."/>
            <person name="Mule G."/>
            <person name="Ngan C.Y."/>
            <person name="Orejas M."/>
            <person name="Orosz E."/>
            <person name="Ouedraogo J.P."/>
            <person name="Overkamp K.M."/>
            <person name="Park H.-S."/>
            <person name="Perrone G."/>
            <person name="Piumi F."/>
            <person name="Punt P.J."/>
            <person name="Ram A.F."/>
            <person name="Ramon A."/>
            <person name="Rauscher S."/>
            <person name="Record E."/>
            <person name="Riano-Pachon D.M."/>
            <person name="Robert V."/>
            <person name="Roehrig J."/>
            <person name="Ruller R."/>
            <person name="Salamov A."/>
            <person name="Salih N.S."/>
            <person name="Samson R.A."/>
            <person name="Sandor E."/>
            <person name="Sanguinetti M."/>
            <person name="Schuetze T."/>
            <person name="Sepcic K."/>
            <person name="Shelest E."/>
            <person name="Sherlock G."/>
            <person name="Sophianopoulou V."/>
            <person name="Squina F.M."/>
            <person name="Sun H."/>
            <person name="Susca A."/>
            <person name="Todd R.B."/>
            <person name="Tsang A."/>
            <person name="Unkles S.E."/>
            <person name="van de Wiele N."/>
            <person name="van Rossen-Uffink D."/>
            <person name="Oliveira J.V."/>
            <person name="Vesth T.C."/>
            <person name="Visser J."/>
            <person name="Yu J.-H."/>
            <person name="Zhou M."/>
            <person name="Andersen M.R."/>
            <person name="Archer D.B."/>
            <person name="Baker S.E."/>
            <person name="Benoit I."/>
            <person name="Brakhage A.A."/>
            <person name="Braus G.H."/>
            <person name="Fischer R."/>
            <person name="Frisvad J.C."/>
            <person name="Goldman G.H."/>
            <person name="Houbraken J."/>
            <person name="Oakley B."/>
            <person name="Pocsi I."/>
            <person name="Scazzocchio C."/>
            <person name="Seiboth B."/>
            <person name="vanKuyk P.A."/>
            <person name="Wortman J."/>
            <person name="Dyer P.S."/>
            <person name="Grigoriev I.V."/>
        </authorList>
    </citation>
    <scope>NUCLEOTIDE SEQUENCE [LARGE SCALE GENOMIC DNA]</scope>
    <source>
        <strain evidence="4">CBS 516.65</strain>
    </source>
</reference>
<feature type="domain" description="TRIP4/RQT4 C2HC5-type zinc finger" evidence="2">
    <location>
        <begin position="250"/>
        <end position="302"/>
    </location>
</feature>
<dbReference type="PANTHER" id="PTHR12963:SF4">
    <property type="entry name" value="ACTIVATING SIGNAL COINTEGRATOR 1"/>
    <property type="match status" value="1"/>
</dbReference>
<dbReference type="GO" id="GO:0180022">
    <property type="term" value="C:RQC-trigger complex"/>
    <property type="evidence" value="ECO:0007669"/>
    <property type="project" value="InterPro"/>
</dbReference>
<feature type="compositionally biased region" description="Polar residues" evidence="1">
    <location>
        <begin position="68"/>
        <end position="78"/>
    </location>
</feature>
<dbReference type="STRING" id="1160497.A0A1L9V8K4"/>
<dbReference type="PANTHER" id="PTHR12963">
    <property type="entry name" value="THYROID RECEPTOR INTERACTING PROTEIN RELATED"/>
    <property type="match status" value="1"/>
</dbReference>